<dbReference type="InterPro" id="IPR007372">
    <property type="entry name" value="Lipid/polyisoprenoid-bd_YceI"/>
</dbReference>
<dbReference type="SUPFAM" id="SSF101874">
    <property type="entry name" value="YceI-like"/>
    <property type="match status" value="1"/>
</dbReference>
<feature type="domain" description="Lipid/polyisoprenoid-binding YceI-like" evidence="3">
    <location>
        <begin position="21"/>
        <end position="190"/>
    </location>
</feature>
<evidence type="ECO:0000313" key="5">
    <source>
        <dbReference type="Proteomes" id="UP001597058"/>
    </source>
</evidence>
<comment type="similarity">
    <text evidence="1">Belongs to the UPF0312 family.</text>
</comment>
<dbReference type="SMART" id="SM00867">
    <property type="entry name" value="YceI"/>
    <property type="match status" value="1"/>
</dbReference>
<proteinExistence type="inferred from homology"/>
<organism evidence="4 5">
    <name type="scientific">Streptomyces kaempferi</name>
    <dbReference type="NCBI Taxonomy" id="333725"/>
    <lineage>
        <taxon>Bacteria</taxon>
        <taxon>Bacillati</taxon>
        <taxon>Actinomycetota</taxon>
        <taxon>Actinomycetes</taxon>
        <taxon>Kitasatosporales</taxon>
        <taxon>Streptomycetaceae</taxon>
        <taxon>Streptomyces</taxon>
    </lineage>
</organism>
<accession>A0ABW3XMI3</accession>
<sequence length="198" mass="21332">MFHPEEATVSRPAPHEEPTGVYIIDPVRSAIGFSARRAMIADVRGNFTDFEGLLKLDGARPTRSEVYLSAQTGSADTGCRERDAYVTGPELLDSATFPLLSFRSTGVLDAGDDRLRLAGFLRIKDVELPVHLGLELRATSRDAYGRDRVGFAGTLTPRRSAPAPGENPAPGAGVLLTGDRVKLTLDICAVRTRPGQSR</sequence>
<dbReference type="Proteomes" id="UP001597058">
    <property type="component" value="Unassembled WGS sequence"/>
</dbReference>
<keyword evidence="5" id="KW-1185">Reference proteome</keyword>
<dbReference type="PANTHER" id="PTHR34406">
    <property type="entry name" value="PROTEIN YCEI"/>
    <property type="match status" value="1"/>
</dbReference>
<dbReference type="EMBL" id="JBHTMM010000061">
    <property type="protein sequence ID" value="MFD1310806.1"/>
    <property type="molecule type" value="Genomic_DNA"/>
</dbReference>
<dbReference type="Pfam" id="PF04264">
    <property type="entry name" value="YceI"/>
    <property type="match status" value="1"/>
</dbReference>
<dbReference type="RefSeq" id="WP_329525668.1">
    <property type="nucleotide sequence ID" value="NZ_JBHSKH010000026.1"/>
</dbReference>
<evidence type="ECO:0000259" key="3">
    <source>
        <dbReference type="SMART" id="SM00867"/>
    </source>
</evidence>
<comment type="caution">
    <text evidence="4">The sequence shown here is derived from an EMBL/GenBank/DDBJ whole genome shotgun (WGS) entry which is preliminary data.</text>
</comment>
<feature type="compositionally biased region" description="Low complexity" evidence="2">
    <location>
        <begin position="161"/>
        <end position="173"/>
    </location>
</feature>
<name>A0ABW3XMI3_9ACTN</name>
<dbReference type="Gene3D" id="2.40.128.110">
    <property type="entry name" value="Lipid/polyisoprenoid-binding, YceI-like"/>
    <property type="match status" value="1"/>
</dbReference>
<feature type="region of interest" description="Disordered" evidence="2">
    <location>
        <begin position="153"/>
        <end position="174"/>
    </location>
</feature>
<evidence type="ECO:0000256" key="1">
    <source>
        <dbReference type="ARBA" id="ARBA00008812"/>
    </source>
</evidence>
<gene>
    <name evidence="4" type="ORF">ACFQ5X_33860</name>
</gene>
<dbReference type="PANTHER" id="PTHR34406:SF1">
    <property type="entry name" value="PROTEIN YCEI"/>
    <property type="match status" value="1"/>
</dbReference>
<dbReference type="InterPro" id="IPR036761">
    <property type="entry name" value="TTHA0802/YceI-like_sf"/>
</dbReference>
<evidence type="ECO:0000256" key="2">
    <source>
        <dbReference type="SAM" id="MobiDB-lite"/>
    </source>
</evidence>
<evidence type="ECO:0000313" key="4">
    <source>
        <dbReference type="EMBL" id="MFD1310806.1"/>
    </source>
</evidence>
<reference evidence="5" key="1">
    <citation type="journal article" date="2019" name="Int. J. Syst. Evol. Microbiol.">
        <title>The Global Catalogue of Microorganisms (GCM) 10K type strain sequencing project: providing services to taxonomists for standard genome sequencing and annotation.</title>
        <authorList>
            <consortium name="The Broad Institute Genomics Platform"/>
            <consortium name="The Broad Institute Genome Sequencing Center for Infectious Disease"/>
            <person name="Wu L."/>
            <person name="Ma J."/>
        </authorList>
    </citation>
    <scope>NUCLEOTIDE SEQUENCE [LARGE SCALE GENOMIC DNA]</scope>
    <source>
        <strain evidence="5">CGMCC 4.7020</strain>
    </source>
</reference>
<protein>
    <submittedName>
        <fullName evidence="4">YceI family protein</fullName>
    </submittedName>
</protein>